<evidence type="ECO:0000313" key="4">
    <source>
        <dbReference type="Proteomes" id="UP001160625"/>
    </source>
</evidence>
<organism evidence="3 4">
    <name type="scientific">Sphingomonas oryzagri</name>
    <dbReference type="NCBI Taxonomy" id="3042314"/>
    <lineage>
        <taxon>Bacteria</taxon>
        <taxon>Pseudomonadati</taxon>
        <taxon>Pseudomonadota</taxon>
        <taxon>Alphaproteobacteria</taxon>
        <taxon>Sphingomonadales</taxon>
        <taxon>Sphingomonadaceae</taxon>
        <taxon>Sphingomonas</taxon>
    </lineage>
</organism>
<dbReference type="PANTHER" id="PTHR35337:SF1">
    <property type="entry name" value="SLR1478 PROTEIN"/>
    <property type="match status" value="1"/>
</dbReference>
<evidence type="ECO:0000256" key="2">
    <source>
        <dbReference type="SAM" id="Phobius"/>
    </source>
</evidence>
<dbReference type="PANTHER" id="PTHR35337">
    <property type="entry name" value="SLR1478 PROTEIN"/>
    <property type="match status" value="1"/>
</dbReference>
<dbReference type="EMBL" id="JARYGZ010000001">
    <property type="protein sequence ID" value="MDH7638757.1"/>
    <property type="molecule type" value="Genomic_DNA"/>
</dbReference>
<feature type="region of interest" description="Disordered" evidence="1">
    <location>
        <begin position="1"/>
        <end position="31"/>
    </location>
</feature>
<comment type="caution">
    <text evidence="3">The sequence shown here is derived from an EMBL/GenBank/DDBJ whole genome shotgun (WGS) entry which is preliminary data.</text>
</comment>
<dbReference type="RefSeq" id="WP_281044038.1">
    <property type="nucleotide sequence ID" value="NZ_JARYGZ010000001.1"/>
</dbReference>
<sequence length="352" mass="38455">MAISLPFRRKRDAHLPDDERPPTTRRLDPLPSAKFRAEREGDWRRLEELLGRAERRSAAALTDEELLALPTLYRATVSALAVARETSLDRALIDYLEGLSTRAYFFLYGVRGRIGPRVRQFFRHDWPAAVLALWKETLASLLLLAAGTLAGYLLVRADSGWFMALAGGMSQGRTPDSSTQQLRDVLYKGGTDGLELLAGFLFTNNAKVALLCFAFGFLMAVPSTILILMNGLTLGAFLALYANHGIAGELTGWLFVHGTTELFAIVLAGAAGIRIGWAVAFPGRLSRMDGMAAAGKQAGTVMAGVVVMLFVAALLEGFVRQLVTTEWLRFLIGGTMLALWLAYFYGPAGRRP</sequence>
<feature type="transmembrane region" description="Helical" evidence="2">
    <location>
        <begin position="225"/>
        <end position="242"/>
    </location>
</feature>
<protein>
    <submittedName>
        <fullName evidence="3">Stage II sporulation protein M</fullName>
    </submittedName>
</protein>
<dbReference type="InterPro" id="IPR002798">
    <property type="entry name" value="SpoIIM-like"/>
</dbReference>
<proteinExistence type="predicted"/>
<feature type="transmembrane region" description="Helical" evidence="2">
    <location>
        <begin position="138"/>
        <end position="155"/>
    </location>
</feature>
<keyword evidence="2" id="KW-0812">Transmembrane</keyword>
<feature type="transmembrane region" description="Helical" evidence="2">
    <location>
        <begin position="262"/>
        <end position="281"/>
    </location>
</feature>
<accession>A0ABT6N0M8</accession>
<keyword evidence="4" id="KW-1185">Reference proteome</keyword>
<gene>
    <name evidence="3" type="ORF">QGN17_08445</name>
</gene>
<evidence type="ECO:0000313" key="3">
    <source>
        <dbReference type="EMBL" id="MDH7638757.1"/>
    </source>
</evidence>
<keyword evidence="2" id="KW-0472">Membrane</keyword>
<dbReference type="Proteomes" id="UP001160625">
    <property type="component" value="Unassembled WGS sequence"/>
</dbReference>
<dbReference type="Pfam" id="PF01944">
    <property type="entry name" value="SpoIIM"/>
    <property type="match status" value="1"/>
</dbReference>
<name>A0ABT6N0M8_9SPHN</name>
<evidence type="ECO:0000256" key="1">
    <source>
        <dbReference type="SAM" id="MobiDB-lite"/>
    </source>
</evidence>
<keyword evidence="2" id="KW-1133">Transmembrane helix</keyword>
<reference evidence="3" key="1">
    <citation type="submission" date="2023-04" db="EMBL/GenBank/DDBJ databases">
        <title>Sphingomonas sp. MAHUQ-71 isolated from rice field.</title>
        <authorList>
            <person name="Huq M.A."/>
        </authorList>
    </citation>
    <scope>NUCLEOTIDE SEQUENCE</scope>
    <source>
        <strain evidence="3">MAHUQ-71</strain>
    </source>
</reference>
<feature type="transmembrane region" description="Helical" evidence="2">
    <location>
        <begin position="293"/>
        <end position="315"/>
    </location>
</feature>
<feature type="transmembrane region" description="Helical" evidence="2">
    <location>
        <begin position="327"/>
        <end position="346"/>
    </location>
</feature>
<feature type="compositionally biased region" description="Basic and acidic residues" evidence="1">
    <location>
        <begin position="13"/>
        <end position="28"/>
    </location>
</feature>
<feature type="transmembrane region" description="Helical" evidence="2">
    <location>
        <begin position="196"/>
        <end position="218"/>
    </location>
</feature>